<sequence length="102" mass="12545">MKSDYINIERFLDEDKKIKIWPAKRDLKIEILKYLSEKFETGVFYTEKEVNEIIKNWHTFSDFFLLRRGLIDMKYLSRTKDGLQYWKEENISNSLEVKHENY</sequence>
<dbReference type="Pfam" id="PF09860">
    <property type="entry name" value="DUF2087"/>
    <property type="match status" value="1"/>
</dbReference>
<organism evidence="2 3">
    <name type="scientific">Anaerocolumna sedimenticola</name>
    <dbReference type="NCBI Taxonomy" id="2696063"/>
    <lineage>
        <taxon>Bacteria</taxon>
        <taxon>Bacillati</taxon>
        <taxon>Bacillota</taxon>
        <taxon>Clostridia</taxon>
        <taxon>Lachnospirales</taxon>
        <taxon>Lachnospiraceae</taxon>
        <taxon>Anaerocolumna</taxon>
    </lineage>
</organism>
<evidence type="ECO:0000259" key="1">
    <source>
        <dbReference type="Pfam" id="PF09860"/>
    </source>
</evidence>
<dbReference type="InterPro" id="IPR018656">
    <property type="entry name" value="DUF2087"/>
</dbReference>
<reference evidence="2 3" key="1">
    <citation type="submission" date="2020-01" db="EMBL/GenBank/DDBJ databases">
        <title>Genome analysis of Anaerocolumna sp. CBA3638.</title>
        <authorList>
            <person name="Kim J."/>
            <person name="Roh S.W."/>
        </authorList>
    </citation>
    <scope>NUCLEOTIDE SEQUENCE [LARGE SCALE GENOMIC DNA]</scope>
    <source>
        <strain evidence="2 3">CBA3638</strain>
    </source>
</reference>
<dbReference type="AlphaFoldDB" id="A0A6P1TT39"/>
<proteinExistence type="predicted"/>
<dbReference type="EMBL" id="CP048000">
    <property type="protein sequence ID" value="QHQ62886.1"/>
    <property type="molecule type" value="Genomic_DNA"/>
</dbReference>
<evidence type="ECO:0000313" key="3">
    <source>
        <dbReference type="Proteomes" id="UP000464314"/>
    </source>
</evidence>
<dbReference type="RefSeq" id="WP_161839708.1">
    <property type="nucleotide sequence ID" value="NZ_CP048000.1"/>
</dbReference>
<name>A0A6P1TT39_9FIRM</name>
<gene>
    <name evidence="2" type="ORF">Ana3638_20615</name>
</gene>
<evidence type="ECO:0000313" key="2">
    <source>
        <dbReference type="EMBL" id="QHQ62886.1"/>
    </source>
</evidence>
<dbReference type="KEGG" id="anr:Ana3638_20615"/>
<dbReference type="Proteomes" id="UP000464314">
    <property type="component" value="Chromosome"/>
</dbReference>
<keyword evidence="3" id="KW-1185">Reference proteome</keyword>
<protein>
    <submittedName>
        <fullName evidence="2">DUF2087 domain-containing protein</fullName>
    </submittedName>
</protein>
<accession>A0A6P1TT39</accession>
<feature type="domain" description="DUF2087" evidence="1">
    <location>
        <begin position="18"/>
        <end position="86"/>
    </location>
</feature>